<keyword evidence="1" id="KW-1133">Transmembrane helix</keyword>
<keyword evidence="3" id="KW-1185">Reference proteome</keyword>
<evidence type="ECO:0000256" key="1">
    <source>
        <dbReference type="SAM" id="Phobius"/>
    </source>
</evidence>
<dbReference type="AlphaFoldDB" id="A0A8S1UP73"/>
<reference evidence="2" key="1">
    <citation type="submission" date="2021-01" db="EMBL/GenBank/DDBJ databases">
        <authorList>
            <consortium name="Genoscope - CEA"/>
            <person name="William W."/>
        </authorList>
    </citation>
    <scope>NUCLEOTIDE SEQUENCE</scope>
</reference>
<evidence type="ECO:0008006" key="4">
    <source>
        <dbReference type="Google" id="ProtNLM"/>
    </source>
</evidence>
<protein>
    <recommendedName>
        <fullName evidence="4">Transmembrane protein</fullName>
    </recommendedName>
</protein>
<dbReference type="EMBL" id="CAJJDO010000044">
    <property type="protein sequence ID" value="CAD8166204.1"/>
    <property type="molecule type" value="Genomic_DNA"/>
</dbReference>
<feature type="transmembrane region" description="Helical" evidence="1">
    <location>
        <begin position="26"/>
        <end position="43"/>
    </location>
</feature>
<proteinExistence type="predicted"/>
<comment type="caution">
    <text evidence="2">The sequence shown here is derived from an EMBL/GenBank/DDBJ whole genome shotgun (WGS) entry which is preliminary data.</text>
</comment>
<feature type="transmembrane region" description="Helical" evidence="1">
    <location>
        <begin position="269"/>
        <end position="287"/>
    </location>
</feature>
<accession>A0A8S1UP73</accession>
<organism evidence="2 3">
    <name type="scientific">Paramecium pentaurelia</name>
    <dbReference type="NCBI Taxonomy" id="43138"/>
    <lineage>
        <taxon>Eukaryota</taxon>
        <taxon>Sar</taxon>
        <taxon>Alveolata</taxon>
        <taxon>Ciliophora</taxon>
        <taxon>Intramacronucleata</taxon>
        <taxon>Oligohymenophorea</taxon>
        <taxon>Peniculida</taxon>
        <taxon>Parameciidae</taxon>
        <taxon>Paramecium</taxon>
    </lineage>
</organism>
<evidence type="ECO:0000313" key="2">
    <source>
        <dbReference type="EMBL" id="CAD8166204.1"/>
    </source>
</evidence>
<keyword evidence="1" id="KW-0472">Membrane</keyword>
<dbReference type="Proteomes" id="UP000689195">
    <property type="component" value="Unassembled WGS sequence"/>
</dbReference>
<evidence type="ECO:0000313" key="3">
    <source>
        <dbReference type="Proteomes" id="UP000689195"/>
    </source>
</evidence>
<gene>
    <name evidence="2" type="ORF">PPENT_87.1.T0440016</name>
</gene>
<sequence length="288" mass="35041">MIVQNLFERKLKKIQQRIMVRKQKKYFCIASFLINILQLNRQLKCSLLNLYYDQHCNFVVTFDNQSIYNFIDNQIGLGYINYTLLNIIMLRLLACTRYKKTYKYLQCYDVFKYVFLSQTSFPNPIIWINELLKLFIKKDSNLFQFQQILLIFSKTLLNKSQRIYNIQFRRNEYETSNFQHQFNNNSNLFLCEFSNYQVLSELVELKQQLYCNKMMLPYPKNLRIQVLNLIDQLQKEPLFISLQMKDQNQKSLVQQEKIYLLQQRIIKTLLLLQFKINLMIRLLIIIYL</sequence>
<keyword evidence="1" id="KW-0812">Transmembrane</keyword>
<feature type="transmembrane region" description="Helical" evidence="1">
    <location>
        <begin position="75"/>
        <end position="94"/>
    </location>
</feature>
<name>A0A8S1UP73_9CILI</name>